<dbReference type="PROSITE" id="PS50967">
    <property type="entry name" value="HRDC"/>
    <property type="match status" value="1"/>
</dbReference>
<feature type="domain" description="Helicase ATP-binding" evidence="18">
    <location>
        <begin position="26"/>
        <end position="195"/>
    </location>
</feature>
<dbReference type="GO" id="GO:0003677">
    <property type="term" value="F:DNA binding"/>
    <property type="evidence" value="ECO:0007669"/>
    <property type="project" value="UniProtKB-KW"/>
</dbReference>
<accession>A0A8J7GKH5</accession>
<dbReference type="SUPFAM" id="SSF46785">
    <property type="entry name" value="Winged helix' DNA-binding domain"/>
    <property type="match status" value="1"/>
</dbReference>
<comment type="similarity">
    <text evidence="3">Belongs to the helicase family. RecQ subfamily.</text>
</comment>
<dbReference type="GO" id="GO:0043138">
    <property type="term" value="F:3'-5' DNA helicase activity"/>
    <property type="evidence" value="ECO:0007669"/>
    <property type="project" value="UniProtKB-EC"/>
</dbReference>
<dbReference type="InterPro" id="IPR001650">
    <property type="entry name" value="Helicase_C-like"/>
</dbReference>
<comment type="catalytic activity">
    <reaction evidence="15">
        <text>Couples ATP hydrolysis with the unwinding of duplex DNA by translocating in the 3'-5' direction.</text>
        <dbReference type="EC" id="5.6.2.4"/>
    </reaction>
</comment>
<dbReference type="GO" id="GO:0005524">
    <property type="term" value="F:ATP binding"/>
    <property type="evidence" value="ECO:0007669"/>
    <property type="project" value="UniProtKB-KW"/>
</dbReference>
<dbReference type="SMART" id="SM00490">
    <property type="entry name" value="HELICc"/>
    <property type="match status" value="1"/>
</dbReference>
<keyword evidence="13" id="KW-0234">DNA repair</keyword>
<dbReference type="PANTHER" id="PTHR13710:SF105">
    <property type="entry name" value="ATP-DEPENDENT DNA HELICASE Q1"/>
    <property type="match status" value="1"/>
</dbReference>
<dbReference type="InterPro" id="IPR044876">
    <property type="entry name" value="HRDC_dom_sf"/>
</dbReference>
<dbReference type="SUPFAM" id="SSF52540">
    <property type="entry name" value="P-loop containing nucleoside triphosphate hydrolases"/>
    <property type="match status" value="1"/>
</dbReference>
<evidence type="ECO:0000256" key="4">
    <source>
        <dbReference type="ARBA" id="ARBA00022723"/>
    </source>
</evidence>
<comment type="cofactor">
    <cofactor evidence="2">
        <name>Zn(2+)</name>
        <dbReference type="ChEBI" id="CHEBI:29105"/>
    </cofactor>
</comment>
<dbReference type="Gene3D" id="1.10.10.10">
    <property type="entry name" value="Winged helix-like DNA-binding domain superfamily/Winged helix DNA-binding domain"/>
    <property type="match status" value="1"/>
</dbReference>
<dbReference type="Pfam" id="PF00570">
    <property type="entry name" value="HRDC"/>
    <property type="match status" value="1"/>
</dbReference>
<dbReference type="GO" id="GO:0030894">
    <property type="term" value="C:replisome"/>
    <property type="evidence" value="ECO:0007669"/>
    <property type="project" value="TreeGrafter"/>
</dbReference>
<dbReference type="InterPro" id="IPR027417">
    <property type="entry name" value="P-loop_NTPase"/>
</dbReference>
<dbReference type="Pfam" id="PF16124">
    <property type="entry name" value="RecQ_Zn_bind"/>
    <property type="match status" value="1"/>
</dbReference>
<dbReference type="InterPro" id="IPR002121">
    <property type="entry name" value="HRDC_dom"/>
</dbReference>
<keyword evidence="8 20" id="KW-0347">Helicase</keyword>
<keyword evidence="21" id="KW-1185">Reference proteome</keyword>
<evidence type="ECO:0000256" key="16">
    <source>
        <dbReference type="NCBIfam" id="TIGR01389"/>
    </source>
</evidence>
<dbReference type="FunFam" id="1.10.150.80:FF:000002">
    <property type="entry name" value="ATP-dependent DNA helicase RecQ"/>
    <property type="match status" value="1"/>
</dbReference>
<evidence type="ECO:0000313" key="21">
    <source>
        <dbReference type="Proteomes" id="UP000622653"/>
    </source>
</evidence>
<dbReference type="GO" id="GO:0006281">
    <property type="term" value="P:DNA repair"/>
    <property type="evidence" value="ECO:0007669"/>
    <property type="project" value="UniProtKB-KW"/>
</dbReference>
<dbReference type="InterPro" id="IPR011545">
    <property type="entry name" value="DEAD/DEAH_box_helicase_dom"/>
</dbReference>
<evidence type="ECO:0000259" key="17">
    <source>
        <dbReference type="PROSITE" id="PS50967"/>
    </source>
</evidence>
<evidence type="ECO:0000256" key="8">
    <source>
        <dbReference type="ARBA" id="ARBA00022806"/>
    </source>
</evidence>
<dbReference type="InterPro" id="IPR036388">
    <property type="entry name" value="WH-like_DNA-bd_sf"/>
</dbReference>
<dbReference type="InterPro" id="IPR018982">
    <property type="entry name" value="RQC_domain"/>
</dbReference>
<proteinExistence type="inferred from homology"/>
<dbReference type="PANTHER" id="PTHR13710">
    <property type="entry name" value="DNA HELICASE RECQ FAMILY MEMBER"/>
    <property type="match status" value="1"/>
</dbReference>
<evidence type="ECO:0000256" key="6">
    <source>
        <dbReference type="ARBA" id="ARBA00022763"/>
    </source>
</evidence>
<dbReference type="NCBIfam" id="TIGR00614">
    <property type="entry name" value="recQ_fam"/>
    <property type="match status" value="1"/>
</dbReference>
<evidence type="ECO:0000256" key="15">
    <source>
        <dbReference type="ARBA" id="ARBA00034617"/>
    </source>
</evidence>
<keyword evidence="5" id="KW-0547">Nucleotide-binding</keyword>
<evidence type="ECO:0000256" key="7">
    <source>
        <dbReference type="ARBA" id="ARBA00022801"/>
    </source>
</evidence>
<evidence type="ECO:0000256" key="9">
    <source>
        <dbReference type="ARBA" id="ARBA00022833"/>
    </source>
</evidence>
<dbReference type="SMART" id="SM00487">
    <property type="entry name" value="DEXDc"/>
    <property type="match status" value="1"/>
</dbReference>
<dbReference type="GO" id="GO:0046872">
    <property type="term" value="F:metal ion binding"/>
    <property type="evidence" value="ECO:0007669"/>
    <property type="project" value="UniProtKB-KW"/>
</dbReference>
<gene>
    <name evidence="20" type="primary">recQ</name>
    <name evidence="20" type="ORF">IRY55_09845</name>
</gene>
<dbReference type="CDD" id="cd18794">
    <property type="entry name" value="SF2_C_RecQ"/>
    <property type="match status" value="1"/>
</dbReference>
<sequence length="595" mass="67625">MSERAQQVLQEVFGFATFREGQRKVIEAILEGASHICVMPTGGGKSLCYQVPALVLEGTTLVISPLISLMKDQVDALHQLDVKAAYINSTLADEEYRDILYLAERGEYDLLYIAPERLQSTSFLRVLERMTISFIAIDEAHCISEWGHDFRPSYRNIHTIFNHFETRPPVLALTATATPEVRADISRALDVPEDQLTLTGFARDNLTFGVVKGVARDTYVKSYVQKNVTEAGIIYTATRKAADALTAMLERAHIDVAKYHGGMTDEARERAQEQFLNDEVSVMVATNAFGMGIDKSNIRYVIHYQMPASMESYYQEAGRAGRDGLPSECLLLFSSQDVMTQRFIIEQGTDTERMPMELEKLQQMIDYCHTEQCFQSYILTYFGEKEADLCGRCYNCTDTRERIDVTVEAQKVLSCIVRMGQRFGKTLVAQVLTGSRNRKVLEFQFEKLSTYGLLKGHSIKEVTAFIEFLIAEGCIGVENGQFPILYVTEIGRTVLTGEQQILKKETKRVEQIVETDELFEQLRVLRRAIADREEVPPFVVFSDKTLKEMVHLRPKTEDELLQVSGVGQVKLEKYGAEFLQCICHYIEEEKKERVR</sequence>
<dbReference type="AlphaFoldDB" id="A0A8J7GKH5"/>
<evidence type="ECO:0000256" key="11">
    <source>
        <dbReference type="ARBA" id="ARBA00023125"/>
    </source>
</evidence>
<dbReference type="InterPro" id="IPR004589">
    <property type="entry name" value="DNA_helicase_ATP-dep_RecQ"/>
</dbReference>
<reference evidence="20" key="1">
    <citation type="submission" date="2020-11" db="EMBL/GenBank/DDBJ databases">
        <title>Multidrug resistant novel bacterium Savagea serpentis sp. nov., isolated from the scats of a vine snake (Ahaetulla nasuta).</title>
        <authorList>
            <person name="Venkata Ramana V."/>
            <person name="Vikas Patil S."/>
            <person name="Yogita Lugani V."/>
        </authorList>
    </citation>
    <scope>NUCLEOTIDE SEQUENCE</scope>
    <source>
        <strain evidence="20">SN6</strain>
    </source>
</reference>
<evidence type="ECO:0000256" key="2">
    <source>
        <dbReference type="ARBA" id="ARBA00001947"/>
    </source>
</evidence>
<dbReference type="SMART" id="SM00341">
    <property type="entry name" value="HRDC"/>
    <property type="match status" value="1"/>
</dbReference>
<evidence type="ECO:0000313" key="20">
    <source>
        <dbReference type="EMBL" id="MBF4501665.1"/>
    </source>
</evidence>
<dbReference type="EC" id="5.6.2.4" evidence="16"/>
<dbReference type="NCBIfam" id="TIGR01389">
    <property type="entry name" value="recQ"/>
    <property type="match status" value="1"/>
</dbReference>
<dbReference type="SUPFAM" id="SSF47819">
    <property type="entry name" value="HRDC-like"/>
    <property type="match status" value="1"/>
</dbReference>
<dbReference type="CDD" id="cd17920">
    <property type="entry name" value="DEXHc_RecQ"/>
    <property type="match status" value="1"/>
</dbReference>
<dbReference type="Gene3D" id="1.10.150.80">
    <property type="entry name" value="HRDC domain"/>
    <property type="match status" value="1"/>
</dbReference>
<dbReference type="Pfam" id="PF09382">
    <property type="entry name" value="RQC"/>
    <property type="match status" value="1"/>
</dbReference>
<keyword evidence="12" id="KW-0233">DNA recombination</keyword>
<keyword evidence="11" id="KW-0238">DNA-binding</keyword>
<keyword evidence="10" id="KW-0067">ATP-binding</keyword>
<keyword evidence="9" id="KW-0862">Zinc</keyword>
<name>A0A8J7GKH5_9BACL</name>
<keyword evidence="6" id="KW-0227">DNA damage</keyword>
<evidence type="ECO:0000259" key="19">
    <source>
        <dbReference type="PROSITE" id="PS51194"/>
    </source>
</evidence>
<protein>
    <recommendedName>
        <fullName evidence="16">DNA helicase RecQ</fullName>
        <ecNumber evidence="16">5.6.2.4</ecNumber>
    </recommendedName>
</protein>
<dbReference type="InterPro" id="IPR036390">
    <property type="entry name" value="WH_DNA-bd_sf"/>
</dbReference>
<dbReference type="GO" id="GO:0006260">
    <property type="term" value="P:DNA replication"/>
    <property type="evidence" value="ECO:0007669"/>
    <property type="project" value="InterPro"/>
</dbReference>
<dbReference type="GO" id="GO:0009378">
    <property type="term" value="F:four-way junction helicase activity"/>
    <property type="evidence" value="ECO:0007669"/>
    <property type="project" value="TreeGrafter"/>
</dbReference>
<evidence type="ECO:0000256" key="13">
    <source>
        <dbReference type="ARBA" id="ARBA00023204"/>
    </source>
</evidence>
<dbReference type="GO" id="GO:0005737">
    <property type="term" value="C:cytoplasm"/>
    <property type="evidence" value="ECO:0007669"/>
    <property type="project" value="TreeGrafter"/>
</dbReference>
<dbReference type="Proteomes" id="UP000622653">
    <property type="component" value="Unassembled WGS sequence"/>
</dbReference>
<keyword evidence="14" id="KW-0413">Isomerase</keyword>
<dbReference type="GO" id="GO:0043590">
    <property type="term" value="C:bacterial nucleoid"/>
    <property type="evidence" value="ECO:0007669"/>
    <property type="project" value="TreeGrafter"/>
</dbReference>
<organism evidence="20 21">
    <name type="scientific">Savagea serpentis</name>
    <dbReference type="NCBI Taxonomy" id="2785297"/>
    <lineage>
        <taxon>Bacteria</taxon>
        <taxon>Bacillati</taxon>
        <taxon>Bacillota</taxon>
        <taxon>Bacilli</taxon>
        <taxon>Bacillales</taxon>
        <taxon>Caryophanaceae</taxon>
        <taxon>Savagea</taxon>
    </lineage>
</organism>
<feature type="domain" description="HRDC" evidence="17">
    <location>
        <begin position="512"/>
        <end position="592"/>
    </location>
</feature>
<dbReference type="InterPro" id="IPR032284">
    <property type="entry name" value="RecQ_Zn-bd"/>
</dbReference>
<feature type="domain" description="Helicase C-terminal" evidence="19">
    <location>
        <begin position="223"/>
        <end position="362"/>
    </location>
</feature>
<dbReference type="EMBL" id="JADKPV010000005">
    <property type="protein sequence ID" value="MBF4501665.1"/>
    <property type="molecule type" value="Genomic_DNA"/>
</dbReference>
<dbReference type="FunFam" id="3.40.50.300:FF:000296">
    <property type="entry name" value="ATP-dependent DNA helicase RecQ"/>
    <property type="match status" value="1"/>
</dbReference>
<dbReference type="GO" id="GO:0016787">
    <property type="term" value="F:hydrolase activity"/>
    <property type="evidence" value="ECO:0007669"/>
    <property type="project" value="UniProtKB-KW"/>
</dbReference>
<dbReference type="InterPro" id="IPR010997">
    <property type="entry name" value="HRDC-like_sf"/>
</dbReference>
<evidence type="ECO:0000259" key="18">
    <source>
        <dbReference type="PROSITE" id="PS51192"/>
    </source>
</evidence>
<dbReference type="RefSeq" id="WP_194563151.1">
    <property type="nucleotide sequence ID" value="NZ_JADKPV010000005.1"/>
</dbReference>
<keyword evidence="4" id="KW-0479">Metal-binding</keyword>
<evidence type="ECO:0000256" key="5">
    <source>
        <dbReference type="ARBA" id="ARBA00022741"/>
    </source>
</evidence>
<dbReference type="InterPro" id="IPR006293">
    <property type="entry name" value="DNA_helicase_ATP-dep_RecQ_bac"/>
</dbReference>
<dbReference type="PROSITE" id="PS51194">
    <property type="entry name" value="HELICASE_CTER"/>
    <property type="match status" value="1"/>
</dbReference>
<keyword evidence="7 20" id="KW-0378">Hydrolase</keyword>
<dbReference type="Gene3D" id="3.40.50.300">
    <property type="entry name" value="P-loop containing nucleotide triphosphate hydrolases"/>
    <property type="match status" value="2"/>
</dbReference>
<evidence type="ECO:0000256" key="14">
    <source>
        <dbReference type="ARBA" id="ARBA00023235"/>
    </source>
</evidence>
<comment type="caution">
    <text evidence="20">The sequence shown here is derived from an EMBL/GenBank/DDBJ whole genome shotgun (WGS) entry which is preliminary data.</text>
</comment>
<evidence type="ECO:0000256" key="10">
    <source>
        <dbReference type="ARBA" id="ARBA00022840"/>
    </source>
</evidence>
<evidence type="ECO:0000256" key="1">
    <source>
        <dbReference type="ARBA" id="ARBA00001946"/>
    </source>
</evidence>
<dbReference type="Pfam" id="PF00271">
    <property type="entry name" value="Helicase_C"/>
    <property type="match status" value="1"/>
</dbReference>
<dbReference type="GO" id="GO:0006310">
    <property type="term" value="P:DNA recombination"/>
    <property type="evidence" value="ECO:0007669"/>
    <property type="project" value="UniProtKB-UniRule"/>
</dbReference>
<dbReference type="SMART" id="SM00956">
    <property type="entry name" value="RQC"/>
    <property type="match status" value="1"/>
</dbReference>
<dbReference type="PROSITE" id="PS51192">
    <property type="entry name" value="HELICASE_ATP_BIND_1"/>
    <property type="match status" value="1"/>
</dbReference>
<dbReference type="InterPro" id="IPR014001">
    <property type="entry name" value="Helicase_ATP-bd"/>
</dbReference>
<comment type="cofactor">
    <cofactor evidence="1">
        <name>Mg(2+)</name>
        <dbReference type="ChEBI" id="CHEBI:18420"/>
    </cofactor>
</comment>
<dbReference type="GO" id="GO:0009432">
    <property type="term" value="P:SOS response"/>
    <property type="evidence" value="ECO:0007669"/>
    <property type="project" value="UniProtKB-UniRule"/>
</dbReference>
<evidence type="ECO:0000256" key="3">
    <source>
        <dbReference type="ARBA" id="ARBA00005446"/>
    </source>
</evidence>
<evidence type="ECO:0000256" key="12">
    <source>
        <dbReference type="ARBA" id="ARBA00023172"/>
    </source>
</evidence>
<dbReference type="Pfam" id="PF00270">
    <property type="entry name" value="DEAD"/>
    <property type="match status" value="1"/>
</dbReference>